<evidence type="ECO:0000313" key="3">
    <source>
        <dbReference type="Proteomes" id="UP001327560"/>
    </source>
</evidence>
<protein>
    <submittedName>
        <fullName evidence="2">Uncharacterized protein</fullName>
    </submittedName>
</protein>
<dbReference type="AlphaFoldDB" id="A0AAQ3JWM9"/>
<name>A0AAQ3JWM9_9LILI</name>
<keyword evidence="3" id="KW-1185">Reference proteome</keyword>
<dbReference type="Proteomes" id="UP001327560">
    <property type="component" value="Chromosome 2"/>
</dbReference>
<feature type="compositionally biased region" description="Low complexity" evidence="1">
    <location>
        <begin position="29"/>
        <end position="40"/>
    </location>
</feature>
<evidence type="ECO:0000313" key="2">
    <source>
        <dbReference type="EMBL" id="WOK96524.1"/>
    </source>
</evidence>
<evidence type="ECO:0000256" key="1">
    <source>
        <dbReference type="SAM" id="MobiDB-lite"/>
    </source>
</evidence>
<accession>A0AAQ3JWM9</accession>
<organism evidence="2 3">
    <name type="scientific">Canna indica</name>
    <name type="common">Indian-shot</name>
    <dbReference type="NCBI Taxonomy" id="4628"/>
    <lineage>
        <taxon>Eukaryota</taxon>
        <taxon>Viridiplantae</taxon>
        <taxon>Streptophyta</taxon>
        <taxon>Embryophyta</taxon>
        <taxon>Tracheophyta</taxon>
        <taxon>Spermatophyta</taxon>
        <taxon>Magnoliopsida</taxon>
        <taxon>Liliopsida</taxon>
        <taxon>Zingiberales</taxon>
        <taxon>Cannaceae</taxon>
        <taxon>Canna</taxon>
    </lineage>
</organism>
<feature type="region of interest" description="Disordered" evidence="1">
    <location>
        <begin position="1"/>
        <end position="40"/>
    </location>
</feature>
<sequence length="126" mass="13909">MPPRFGTLPEPPSRDTEPPDSWRQPVSNPQPTSTSCTTPPLSSHLRLAVSLDLLLLLLLSFLRRPTGLRFSPPSLNPLRCFPDRASPPRELSFEPRLSGFGPLFASWSKTRGLGFFASALTSSELH</sequence>
<dbReference type="EMBL" id="CP136891">
    <property type="protein sequence ID" value="WOK96524.1"/>
    <property type="molecule type" value="Genomic_DNA"/>
</dbReference>
<reference evidence="2 3" key="1">
    <citation type="submission" date="2023-10" db="EMBL/GenBank/DDBJ databases">
        <title>Chromosome-scale genome assembly provides insights into flower coloration mechanisms of Canna indica.</title>
        <authorList>
            <person name="Li C."/>
        </authorList>
    </citation>
    <scope>NUCLEOTIDE SEQUENCE [LARGE SCALE GENOMIC DNA]</scope>
    <source>
        <tissue evidence="2">Flower</tissue>
    </source>
</reference>
<gene>
    <name evidence="2" type="ORF">Cni_G05231</name>
</gene>
<proteinExistence type="predicted"/>